<protein>
    <recommendedName>
        <fullName evidence="3">Sister chromatid cohesion protein DCC1</fullName>
    </recommendedName>
</protein>
<sequence length="147" mass="15599">MSSQEAGIPFSAAHQQQPFKLLELPPELLAALESDDPPALTIRAAADDAAGHALLCSADKTYQVRQKNTSNPIMILQPSSTDASSTEGEHLDALPIPSVCSIAAIQDTLELVVHDTSKSATAAAVPKKVNKWHEKFAKGRTASKSKD</sequence>
<organism evidence="1 2">
    <name type="scientific">Phlyctema vagabunda</name>
    <dbReference type="NCBI Taxonomy" id="108571"/>
    <lineage>
        <taxon>Eukaryota</taxon>
        <taxon>Fungi</taxon>
        <taxon>Dikarya</taxon>
        <taxon>Ascomycota</taxon>
        <taxon>Pezizomycotina</taxon>
        <taxon>Leotiomycetes</taxon>
        <taxon>Helotiales</taxon>
        <taxon>Dermateaceae</taxon>
        <taxon>Phlyctema</taxon>
    </lineage>
</organism>
<proteinExistence type="predicted"/>
<evidence type="ECO:0000313" key="1">
    <source>
        <dbReference type="EMBL" id="KAL3420011.1"/>
    </source>
</evidence>
<evidence type="ECO:0000313" key="2">
    <source>
        <dbReference type="Proteomes" id="UP001629113"/>
    </source>
</evidence>
<dbReference type="Pfam" id="PF09724">
    <property type="entry name" value="Dcc1"/>
    <property type="match status" value="1"/>
</dbReference>
<name>A0ABR4P9L2_9HELO</name>
<dbReference type="EMBL" id="JBFCZG010000007">
    <property type="protein sequence ID" value="KAL3420011.1"/>
    <property type="molecule type" value="Genomic_DNA"/>
</dbReference>
<reference evidence="1 2" key="1">
    <citation type="submission" date="2024-06" db="EMBL/GenBank/DDBJ databases">
        <title>Complete genome of Phlyctema vagabunda strain 19-DSS-EL-015.</title>
        <authorList>
            <person name="Fiorenzani C."/>
        </authorList>
    </citation>
    <scope>NUCLEOTIDE SEQUENCE [LARGE SCALE GENOMIC DNA]</scope>
    <source>
        <strain evidence="1 2">19-DSS-EL-015</strain>
    </source>
</reference>
<dbReference type="Proteomes" id="UP001629113">
    <property type="component" value="Unassembled WGS sequence"/>
</dbReference>
<gene>
    <name evidence="1" type="ORF">PVAG01_08509</name>
</gene>
<keyword evidence="2" id="KW-1185">Reference proteome</keyword>
<accession>A0ABR4P9L2</accession>
<comment type="caution">
    <text evidence="1">The sequence shown here is derived from an EMBL/GenBank/DDBJ whole genome shotgun (WGS) entry which is preliminary data.</text>
</comment>
<evidence type="ECO:0008006" key="3">
    <source>
        <dbReference type="Google" id="ProtNLM"/>
    </source>
</evidence>
<dbReference type="InterPro" id="IPR019128">
    <property type="entry name" value="Dcc1"/>
</dbReference>